<evidence type="ECO:0000313" key="3">
    <source>
        <dbReference type="Proteomes" id="UP000294555"/>
    </source>
</evidence>
<evidence type="ECO:0000313" key="2">
    <source>
        <dbReference type="EMBL" id="TCL06189.1"/>
    </source>
</evidence>
<dbReference type="InterPro" id="IPR052919">
    <property type="entry name" value="TA_system_RNase"/>
</dbReference>
<dbReference type="CDD" id="cd09872">
    <property type="entry name" value="PIN_Sll0205-like"/>
    <property type="match status" value="1"/>
</dbReference>
<dbReference type="InterPro" id="IPR002716">
    <property type="entry name" value="PIN_dom"/>
</dbReference>
<dbReference type="InterPro" id="IPR041705">
    <property type="entry name" value="PIN_Sll0205"/>
</dbReference>
<keyword evidence="3" id="KW-1185">Reference proteome</keyword>
<dbReference type="Proteomes" id="UP000294555">
    <property type="component" value="Unassembled WGS sequence"/>
</dbReference>
<feature type="domain" description="PIN" evidence="1">
    <location>
        <begin position="16"/>
        <end position="130"/>
    </location>
</feature>
<protein>
    <submittedName>
        <fullName evidence="2">PIN domain nuclease of toxin-antitoxin system</fullName>
    </submittedName>
</protein>
<accession>A0A4R1NGT3</accession>
<dbReference type="OrthoDB" id="9798990at2"/>
<dbReference type="Pfam" id="PF01850">
    <property type="entry name" value="PIN"/>
    <property type="match status" value="1"/>
</dbReference>
<dbReference type="PANTHER" id="PTHR36173:SF2">
    <property type="entry name" value="RIBONUCLEASE VAPC16"/>
    <property type="match status" value="1"/>
</dbReference>
<evidence type="ECO:0000259" key="1">
    <source>
        <dbReference type="Pfam" id="PF01850"/>
    </source>
</evidence>
<reference evidence="2 3" key="1">
    <citation type="submission" date="2019-02" db="EMBL/GenBank/DDBJ databases">
        <title>Investigation of anaerobic lignin degradation for improved lignocellulosic biofuels.</title>
        <authorList>
            <person name="Deangelis K."/>
        </authorList>
    </citation>
    <scope>NUCLEOTIDE SEQUENCE [LARGE SCALE GENOMIC DNA]</scope>
    <source>
        <strain evidence="2 3">159R</strain>
    </source>
</reference>
<name>A0A4R1NGT3_9GAMM</name>
<dbReference type="AlphaFoldDB" id="A0A4R1NGT3"/>
<dbReference type="EMBL" id="SJOI01000001">
    <property type="protein sequence ID" value="TCL06189.1"/>
    <property type="molecule type" value="Genomic_DNA"/>
</dbReference>
<comment type="caution">
    <text evidence="2">The sequence shown here is derived from an EMBL/GenBank/DDBJ whole genome shotgun (WGS) entry which is preliminary data.</text>
</comment>
<dbReference type="Gene3D" id="3.40.50.1010">
    <property type="entry name" value="5'-nuclease"/>
    <property type="match status" value="1"/>
</dbReference>
<dbReference type="InterPro" id="IPR029060">
    <property type="entry name" value="PIN-like_dom_sf"/>
</dbReference>
<dbReference type="SUPFAM" id="SSF88723">
    <property type="entry name" value="PIN domain-like"/>
    <property type="match status" value="1"/>
</dbReference>
<proteinExistence type="predicted"/>
<organism evidence="2 3">
    <name type="scientific">Sodalis ligni</name>
    <dbReference type="NCBI Taxonomy" id="2697027"/>
    <lineage>
        <taxon>Bacteria</taxon>
        <taxon>Pseudomonadati</taxon>
        <taxon>Pseudomonadota</taxon>
        <taxon>Gammaproteobacteria</taxon>
        <taxon>Enterobacterales</taxon>
        <taxon>Bruguierivoracaceae</taxon>
        <taxon>Sodalis</taxon>
    </lineage>
</organism>
<sequence>MPTKKDDIKKLLFADYLLDTHVLIWAAGEPERLNSKVIDILSNEKNRLYFSSVSIQEIAIKTDLNKPDFSIDAEALTEGLLEAGYTELPMTSRHASGISGLPVMHKNPFDRLLVAQAKAENLNFITNDGIIIKFFSDYINIVECV</sequence>
<dbReference type="PANTHER" id="PTHR36173">
    <property type="entry name" value="RIBONUCLEASE VAPC16-RELATED"/>
    <property type="match status" value="1"/>
</dbReference>
<gene>
    <name evidence="2" type="ORF">EZJ58_4424</name>
</gene>
<dbReference type="RefSeq" id="WP_132925395.1">
    <property type="nucleotide sequence ID" value="NZ_SJOI01000001.1"/>
</dbReference>